<name>A0A914ZL97_PARUN</name>
<protein>
    <submittedName>
        <fullName evidence="3">Transmembrane protein</fullName>
    </submittedName>
</protein>
<dbReference type="GO" id="GO:0005783">
    <property type="term" value="C:endoplasmic reticulum"/>
    <property type="evidence" value="ECO:0007669"/>
    <property type="project" value="TreeGrafter"/>
</dbReference>
<reference evidence="3" key="1">
    <citation type="submission" date="2022-11" db="UniProtKB">
        <authorList>
            <consortium name="WormBaseParasite"/>
        </authorList>
    </citation>
    <scope>IDENTIFICATION</scope>
</reference>
<feature type="transmembrane region" description="Helical" evidence="1">
    <location>
        <begin position="12"/>
        <end position="32"/>
    </location>
</feature>
<dbReference type="GO" id="GO:0006874">
    <property type="term" value="P:intracellular calcium ion homeostasis"/>
    <property type="evidence" value="ECO:0007669"/>
    <property type="project" value="TreeGrafter"/>
</dbReference>
<dbReference type="InterPro" id="IPR019396">
    <property type="entry name" value="TM_Fragile-X-F-assoc"/>
</dbReference>
<feature type="transmembrane region" description="Helical" evidence="1">
    <location>
        <begin position="87"/>
        <end position="105"/>
    </location>
</feature>
<dbReference type="WBParaSite" id="PgB06_g046_t01">
    <property type="protein sequence ID" value="PgB06_g046_t01"/>
    <property type="gene ID" value="PgB06_g046"/>
</dbReference>
<dbReference type="PANTHER" id="PTHR13568:SF9">
    <property type="entry name" value="TRANSMEMBRANE PROTEIN 203"/>
    <property type="match status" value="1"/>
</dbReference>
<sequence length="136" mass="15716">MLSIVEVIRWTNITIFELWLHCVGILIFSILLTVKLELYSGISYWYVFTPLFVASAFNGYFLFIVFVRTIIDEKDCKAPFLKYAFSWLRLVMLGVFEALLCYKINGDLEDGQVAVQSSYGVIFLPIWVLMAALCFQ</sequence>
<keyword evidence="1" id="KW-0812">Transmembrane</keyword>
<feature type="transmembrane region" description="Helical" evidence="1">
    <location>
        <begin position="44"/>
        <end position="67"/>
    </location>
</feature>
<accession>A0A914ZL97</accession>
<evidence type="ECO:0000313" key="3">
    <source>
        <dbReference type="WBParaSite" id="PgB06_g046_t01"/>
    </source>
</evidence>
<dbReference type="PANTHER" id="PTHR13568">
    <property type="entry name" value="FAM11A, B PROTEIN"/>
    <property type="match status" value="1"/>
</dbReference>
<dbReference type="Pfam" id="PF10269">
    <property type="entry name" value="Tmemb_185A"/>
    <property type="match status" value="1"/>
</dbReference>
<feature type="transmembrane region" description="Helical" evidence="1">
    <location>
        <begin position="117"/>
        <end position="135"/>
    </location>
</feature>
<organism evidence="2 3">
    <name type="scientific">Parascaris univalens</name>
    <name type="common">Nematode worm</name>
    <dbReference type="NCBI Taxonomy" id="6257"/>
    <lineage>
        <taxon>Eukaryota</taxon>
        <taxon>Metazoa</taxon>
        <taxon>Ecdysozoa</taxon>
        <taxon>Nematoda</taxon>
        <taxon>Chromadorea</taxon>
        <taxon>Rhabditida</taxon>
        <taxon>Spirurina</taxon>
        <taxon>Ascaridomorpha</taxon>
        <taxon>Ascaridoidea</taxon>
        <taxon>Ascarididae</taxon>
        <taxon>Parascaris</taxon>
    </lineage>
</organism>
<proteinExistence type="predicted"/>
<keyword evidence="1" id="KW-0472">Membrane</keyword>
<dbReference type="Proteomes" id="UP000887569">
    <property type="component" value="Unplaced"/>
</dbReference>
<keyword evidence="1" id="KW-1133">Transmembrane helix</keyword>
<keyword evidence="2" id="KW-1185">Reference proteome</keyword>
<evidence type="ECO:0000256" key="1">
    <source>
        <dbReference type="SAM" id="Phobius"/>
    </source>
</evidence>
<dbReference type="AlphaFoldDB" id="A0A914ZL97"/>
<evidence type="ECO:0000313" key="2">
    <source>
        <dbReference type="Proteomes" id="UP000887569"/>
    </source>
</evidence>